<evidence type="ECO:0000313" key="2">
    <source>
        <dbReference type="Proteomes" id="UP000240830"/>
    </source>
</evidence>
<dbReference type="AlphaFoldDB" id="A0A2H9TMM9"/>
<dbReference type="EMBL" id="MTSL01000086">
    <property type="protein sequence ID" value="PJF19031.1"/>
    <property type="molecule type" value="Genomic_DNA"/>
</dbReference>
<evidence type="ECO:0000313" key="1">
    <source>
        <dbReference type="EMBL" id="PJF19031.1"/>
    </source>
</evidence>
<proteinExistence type="predicted"/>
<organism evidence="1 2">
    <name type="scientific">Paramicrosporidium saccamoebae</name>
    <dbReference type="NCBI Taxonomy" id="1246581"/>
    <lineage>
        <taxon>Eukaryota</taxon>
        <taxon>Fungi</taxon>
        <taxon>Fungi incertae sedis</taxon>
        <taxon>Cryptomycota</taxon>
        <taxon>Cryptomycota incertae sedis</taxon>
        <taxon>Paramicrosporidium</taxon>
    </lineage>
</organism>
<gene>
    <name evidence="1" type="ORF">PSACC_01158</name>
</gene>
<accession>A0A2H9TMM9</accession>
<protein>
    <submittedName>
        <fullName evidence="1">Uncharacterized protein</fullName>
    </submittedName>
</protein>
<dbReference type="Proteomes" id="UP000240830">
    <property type="component" value="Unassembled WGS sequence"/>
</dbReference>
<reference evidence="1 2" key="1">
    <citation type="submission" date="2016-10" db="EMBL/GenBank/DDBJ databases">
        <title>The genome of Paramicrosporidium saccamoebae is the missing link in understanding Cryptomycota and Microsporidia evolution.</title>
        <authorList>
            <person name="Quandt C.A."/>
            <person name="Beaudet D."/>
            <person name="Corsaro D."/>
            <person name="Michel R."/>
            <person name="Corradi N."/>
            <person name="James T."/>
        </authorList>
    </citation>
    <scope>NUCLEOTIDE SEQUENCE [LARGE SCALE GENOMIC DNA]</scope>
    <source>
        <strain evidence="1 2">KSL3</strain>
    </source>
</reference>
<comment type="caution">
    <text evidence="1">The sequence shown here is derived from an EMBL/GenBank/DDBJ whole genome shotgun (WGS) entry which is preliminary data.</text>
</comment>
<name>A0A2H9TMM9_9FUNG</name>
<keyword evidence="2" id="KW-1185">Reference proteome</keyword>
<sequence length="130" mass="14506">MRGLCTSDSESAQSFTLKRNLACLSRLFVAYKYRNRYGPTANMHQLAKIIGIIFADLSAFRVATKNLEKLQSTNRCSIIVSLLFLSGIEYLGCPGRTLVGVDCQTWFNRFVACSALVPLWMALSQTVEVD</sequence>